<accession>A0A7K7TE63</accession>
<feature type="domain" description="Rotatin N-terminal" evidence="2">
    <location>
        <begin position="14"/>
        <end position="110"/>
    </location>
</feature>
<feature type="compositionally biased region" description="Low complexity" evidence="1">
    <location>
        <begin position="303"/>
        <end position="321"/>
    </location>
</feature>
<dbReference type="InterPro" id="IPR030791">
    <property type="entry name" value="Rotatin"/>
</dbReference>
<reference evidence="3 4" key="1">
    <citation type="submission" date="2019-09" db="EMBL/GenBank/DDBJ databases">
        <title>Bird 10,000 Genomes (B10K) Project - Family phase.</title>
        <authorList>
            <person name="Zhang G."/>
        </authorList>
    </citation>
    <scope>NUCLEOTIDE SEQUENCE [LARGE SCALE GENOMIC DNA]</scope>
    <source>
        <strain evidence="3">B10K-DU-030-41</strain>
        <tissue evidence="3">Muscle</tissue>
    </source>
</reference>
<dbReference type="EMBL" id="VZSY01001483">
    <property type="protein sequence ID" value="NXA14364.1"/>
    <property type="molecule type" value="Genomic_DNA"/>
</dbReference>
<dbReference type="SUPFAM" id="SSF48371">
    <property type="entry name" value="ARM repeat"/>
    <property type="match status" value="1"/>
</dbReference>
<feature type="region of interest" description="Disordered" evidence="1">
    <location>
        <begin position="282"/>
        <end position="354"/>
    </location>
</feature>
<proteinExistence type="predicted"/>
<sequence>LNNFFFLAGHELTEIRERSLKTILFKLDHNLISYADLVHEKALFRNLLEWFNFPVVPIKEEVLNFVNNLIKHPPAAQKMMEIGAVEFFSQLRHDVGPNLQAIIDGIVDGLFFLPSELPSSSLSVCYQVQSQPSVDQPVLPQEELFTGYFCQGRSHPPQLEIPPKRTVVKCLKFSTFPWLTLTSTDRHVLSSNESSLRSNNQSLIWSTCELLQDVIMQDFPAEIFLQRPKIVQARIHINLLSLLNLAFGGEGRHRLALQAVSCLQQLCVFLRSRLNFHRDPSFASTEQGTASQNSSLSYCQETQGPPRSQNPSPGSSSPRPSVIGRTVQRPRGDGQDWDAVSSSENSTQANANSRISLHSPLDVGHIDLPDTENEDTLELQMKQLSLPQFCVSILENAIPLLRTGSRRVTMEVLELLVEDMFLIGDAISENVWEDDSLFALELKDKLLLVLGLLGETILYHKTNISAEQPAVMLVHHRMAFISISLFTVRLLQILLPVEKASKVIQKSLLNALFLLSVDMSFSLEYPSIHESIAAYLEQMSTENYSIYKQVSEAAYSIECTCSFMVEVQKKGDNLSELVELADQALSSLPFHQHFPFLQEYIHMCSNIWKAAEANSLLKAEGQKVLLRLLSHPLLSIKAEAYQCCLEVVKDCLGIHSTAKPVSSICHGVHFLLHPKVLYEICTFGLQEDKNEVNSTAKAILIHLLQGRLIMAVLTWNKFIEALCPVIPVLQGYADTKDTLGNCILSLSETTSDKGEGILPRTSRLQAALRLLFSKKQLVRSVAPKHLAFHLLNEEGANLKRPRLDGNVLSSISNLFIIERGIELKLDDKMESIIKAETVEKLYDILTSDAVDLVLRKSAAEQLAVILEDTKMHDIVKKLGAIEKILSYLNECVHVDGKLMESLVLPCLTLLRKLVFADPVVRLSLAQQSSSLLLLFRVSLILQSDRAVLTETTILLCLLLFDEVARTKMWYEKTVTYNETGVPAFFTLPVAVVRRYHLPIKITAHHVVSPNTVVVPLSSECLTMKPVSDMLKVAWNLSWYHGIENLLQLINYEKEAETFLDSLKLSSEDILILKITHTNYGLQDCLHSIIQAASHRDVRTAVTRLSFYVLNDRLALKCSSGSCGATLKSFVWQKAINRFLQVLPASVEDEKLLVDVLRFLNKLLREQRSSLESDHLKWILKSLLRNKPKSLLDLLVRPESQVQDEADETQTAVRQRLDKELIHLFNILLLCSMSVTDREGLELSGSFRTELALKLLQCLRLTDAPHFYGLPSLERTLQGMVHVTALPDWSTYSAAVEPVTICKKYLTGLLEVISSFYVEWGGNAMSFMGKGVTKSTVLCLLHLSHEMMAQAKDTDWISLWSLPYDNSEEQVLSHLGLAWLIPLWVDRDCEVRFTALGIGSALTSLEVGCIALAESCQNISGGLWGTVINILLDQSECSMVRREAAFILQNLLVIPIPTEDMKDCIWQGPCVHDEESGLSQTGIPALKALLHHCQFYEHVNQMVKHCYLGCYTFDLNSYREDDFNVEKGG</sequence>
<keyword evidence="4" id="KW-1185">Reference proteome</keyword>
<evidence type="ECO:0000313" key="4">
    <source>
        <dbReference type="Proteomes" id="UP000589485"/>
    </source>
</evidence>
<feature type="non-terminal residue" evidence="3">
    <location>
        <position position="1"/>
    </location>
</feature>
<evidence type="ECO:0000259" key="2">
    <source>
        <dbReference type="Pfam" id="PF14726"/>
    </source>
</evidence>
<dbReference type="GO" id="GO:0010457">
    <property type="term" value="P:centriole-centriole cohesion"/>
    <property type="evidence" value="ECO:0007669"/>
    <property type="project" value="TreeGrafter"/>
</dbReference>
<dbReference type="PANTHER" id="PTHR31691">
    <property type="entry name" value="ROTATIN"/>
    <property type="match status" value="1"/>
</dbReference>
<dbReference type="GO" id="GO:0032053">
    <property type="term" value="P:ciliary basal body organization"/>
    <property type="evidence" value="ECO:0007669"/>
    <property type="project" value="TreeGrafter"/>
</dbReference>
<comment type="caution">
    <text evidence="3">The sequence shown here is derived from an EMBL/GenBank/DDBJ whole genome shotgun (WGS) entry which is preliminary data.</text>
</comment>
<dbReference type="PANTHER" id="PTHR31691:SF1">
    <property type="entry name" value="ROTATIN"/>
    <property type="match status" value="1"/>
</dbReference>
<name>A0A7K7TE63_9TYRA</name>
<dbReference type="GO" id="GO:0005813">
    <property type="term" value="C:centrosome"/>
    <property type="evidence" value="ECO:0007669"/>
    <property type="project" value="InterPro"/>
</dbReference>
<evidence type="ECO:0000313" key="3">
    <source>
        <dbReference type="EMBL" id="NXA14364.1"/>
    </source>
</evidence>
<feature type="compositionally biased region" description="Polar residues" evidence="1">
    <location>
        <begin position="282"/>
        <end position="302"/>
    </location>
</feature>
<dbReference type="GO" id="GO:0005814">
    <property type="term" value="C:centriole"/>
    <property type="evidence" value="ECO:0007669"/>
    <property type="project" value="TreeGrafter"/>
</dbReference>
<dbReference type="GO" id="GO:0007099">
    <property type="term" value="P:centriole replication"/>
    <property type="evidence" value="ECO:0007669"/>
    <property type="project" value="TreeGrafter"/>
</dbReference>
<evidence type="ECO:0000256" key="1">
    <source>
        <dbReference type="SAM" id="MobiDB-lite"/>
    </source>
</evidence>
<dbReference type="Proteomes" id="UP000589485">
    <property type="component" value="Unassembled WGS sequence"/>
</dbReference>
<gene>
    <name evidence="3" type="primary">Rttn</name>
    <name evidence="3" type="ORF">SAPAEN_R02922</name>
</gene>
<dbReference type="OrthoDB" id="428850at2759"/>
<feature type="non-terminal residue" evidence="3">
    <location>
        <position position="1528"/>
    </location>
</feature>
<protein>
    <submittedName>
        <fullName evidence="3">RTTN protein</fullName>
    </submittedName>
</protein>
<organism evidence="3 4">
    <name type="scientific">Sapayoa aenigma</name>
    <name type="common">broad-billed sapayoa</name>
    <dbReference type="NCBI Taxonomy" id="239371"/>
    <lineage>
        <taxon>Eukaryota</taxon>
        <taxon>Metazoa</taxon>
        <taxon>Chordata</taxon>
        <taxon>Craniata</taxon>
        <taxon>Vertebrata</taxon>
        <taxon>Euteleostomi</taxon>
        <taxon>Archelosauria</taxon>
        <taxon>Archosauria</taxon>
        <taxon>Dinosauria</taxon>
        <taxon>Saurischia</taxon>
        <taxon>Theropoda</taxon>
        <taxon>Coelurosauria</taxon>
        <taxon>Aves</taxon>
        <taxon>Neognathae</taxon>
        <taxon>Neoaves</taxon>
        <taxon>Telluraves</taxon>
        <taxon>Australaves</taxon>
        <taxon>Passeriformes</taxon>
        <taxon>Tyrannidae</taxon>
        <taxon>Sapayoa</taxon>
    </lineage>
</organism>
<dbReference type="Pfam" id="PF14726">
    <property type="entry name" value="RTTN_N"/>
    <property type="match status" value="1"/>
</dbReference>
<feature type="compositionally biased region" description="Polar residues" evidence="1">
    <location>
        <begin position="340"/>
        <end position="354"/>
    </location>
</feature>
<dbReference type="GO" id="GO:0036064">
    <property type="term" value="C:ciliary basal body"/>
    <property type="evidence" value="ECO:0007669"/>
    <property type="project" value="InterPro"/>
</dbReference>
<dbReference type="InterPro" id="IPR029249">
    <property type="entry name" value="Rotatin_N"/>
</dbReference>
<dbReference type="InterPro" id="IPR016024">
    <property type="entry name" value="ARM-type_fold"/>
</dbReference>